<dbReference type="KEGG" id="anp:FK178_12270"/>
<reference evidence="1 2" key="1">
    <citation type="submission" date="2019-08" db="EMBL/GenBank/DDBJ databases">
        <title>Antarcticibacterium arcticum sp. nov., a bacterium isolated from marine sediment of the Canadian Beaufort Sea.</title>
        <authorList>
            <person name="Lee Y.M."/>
            <person name="Baek K."/>
            <person name="Lee D.-H."/>
            <person name="Shin S.C."/>
            <person name="Jin Y.K."/>
            <person name="Park Y."/>
        </authorList>
    </citation>
    <scope>NUCLEOTIDE SEQUENCE [LARGE SCALE GENOMIC DNA]</scope>
    <source>
        <strain evidence="1 2">PAMC 28998</strain>
    </source>
</reference>
<dbReference type="Proteomes" id="UP000321954">
    <property type="component" value="Chromosome"/>
</dbReference>
<sequence length="99" mass="10887">MSHFKNFIPLVLILLLASCKMGDTVSEKVLFIPAEGISIIPKPTELNFGNATLITPAANILCYNAEAEEAAEWLFHLLNKANLDLYKTPVSPVETGTWI</sequence>
<dbReference type="PROSITE" id="PS51257">
    <property type="entry name" value="PROKAR_LIPOPROTEIN"/>
    <property type="match status" value="1"/>
</dbReference>
<evidence type="ECO:0000313" key="2">
    <source>
        <dbReference type="Proteomes" id="UP000321954"/>
    </source>
</evidence>
<dbReference type="RefSeq" id="WP_146835575.1">
    <property type="nucleotide sequence ID" value="NZ_CP042476.1"/>
</dbReference>
<keyword evidence="2" id="KW-1185">Reference proteome</keyword>
<protein>
    <submittedName>
        <fullName evidence="1">Uncharacterized protein</fullName>
    </submittedName>
</protein>
<organism evidence="1 2">
    <name type="scientific">Antarcticibacterium arcticum</name>
    <dbReference type="NCBI Taxonomy" id="2585771"/>
    <lineage>
        <taxon>Bacteria</taxon>
        <taxon>Pseudomonadati</taxon>
        <taxon>Bacteroidota</taxon>
        <taxon>Flavobacteriia</taxon>
        <taxon>Flavobacteriales</taxon>
        <taxon>Flavobacteriaceae</taxon>
        <taxon>Antarcticibacterium</taxon>
    </lineage>
</organism>
<evidence type="ECO:0000313" key="1">
    <source>
        <dbReference type="EMBL" id="QED38442.1"/>
    </source>
</evidence>
<dbReference type="AlphaFoldDB" id="A0A5B8YKM0"/>
<accession>A0A5B8YKM0</accession>
<dbReference type="EMBL" id="CP042476">
    <property type="protein sequence ID" value="QED38442.1"/>
    <property type="molecule type" value="Genomic_DNA"/>
</dbReference>
<name>A0A5B8YKM0_9FLAO</name>
<gene>
    <name evidence="1" type="ORF">FK178_12270</name>
</gene>
<proteinExistence type="predicted"/>